<organism evidence="1 2">
    <name type="scientific">Ameca splendens</name>
    <dbReference type="NCBI Taxonomy" id="208324"/>
    <lineage>
        <taxon>Eukaryota</taxon>
        <taxon>Metazoa</taxon>
        <taxon>Chordata</taxon>
        <taxon>Craniata</taxon>
        <taxon>Vertebrata</taxon>
        <taxon>Euteleostomi</taxon>
        <taxon>Actinopterygii</taxon>
        <taxon>Neopterygii</taxon>
        <taxon>Teleostei</taxon>
        <taxon>Neoteleostei</taxon>
        <taxon>Acanthomorphata</taxon>
        <taxon>Ovalentaria</taxon>
        <taxon>Atherinomorphae</taxon>
        <taxon>Cyprinodontiformes</taxon>
        <taxon>Goodeidae</taxon>
        <taxon>Ameca</taxon>
    </lineage>
</organism>
<reference evidence="1 2" key="1">
    <citation type="submission" date="2021-06" db="EMBL/GenBank/DDBJ databases">
        <authorList>
            <person name="Palmer J.M."/>
        </authorList>
    </citation>
    <scope>NUCLEOTIDE SEQUENCE [LARGE SCALE GENOMIC DNA]</scope>
    <source>
        <strain evidence="1 2">AS_MEX2019</strain>
        <tissue evidence="1">Muscle</tissue>
    </source>
</reference>
<evidence type="ECO:0000313" key="2">
    <source>
        <dbReference type="Proteomes" id="UP001469553"/>
    </source>
</evidence>
<dbReference type="EMBL" id="JAHRIP010077216">
    <property type="protein sequence ID" value="MEQ2311624.1"/>
    <property type="molecule type" value="Genomic_DNA"/>
</dbReference>
<comment type="caution">
    <text evidence="1">The sequence shown here is derived from an EMBL/GenBank/DDBJ whole genome shotgun (WGS) entry which is preliminary data.</text>
</comment>
<dbReference type="Proteomes" id="UP001469553">
    <property type="component" value="Unassembled WGS sequence"/>
</dbReference>
<accession>A0ABV0ZZC7</accession>
<protein>
    <submittedName>
        <fullName evidence="1">Uncharacterized protein</fullName>
    </submittedName>
</protein>
<evidence type="ECO:0000313" key="1">
    <source>
        <dbReference type="EMBL" id="MEQ2311624.1"/>
    </source>
</evidence>
<sequence length="67" mass="7307">MALCRVWCTMKSPLHSFSLHIYKALALMDCGDLLDLFLSLITCGDAAGDADIQATEVSVSNTEFRPV</sequence>
<proteinExistence type="predicted"/>
<keyword evidence="2" id="KW-1185">Reference proteome</keyword>
<name>A0ABV0ZZC7_9TELE</name>
<gene>
    <name evidence="1" type="ORF">AMECASPLE_022312</name>
</gene>